<dbReference type="FunCoup" id="A0A286U7D0">
    <property type="interactions" value="126"/>
</dbReference>
<feature type="domain" description="Serine aminopeptidase S33" evidence="2">
    <location>
        <begin position="52"/>
        <end position="305"/>
    </location>
</feature>
<evidence type="ECO:0000313" key="4">
    <source>
        <dbReference type="Proteomes" id="UP000217199"/>
    </source>
</evidence>
<feature type="compositionally biased region" description="Low complexity" evidence="1">
    <location>
        <begin position="33"/>
        <end position="50"/>
    </location>
</feature>
<comment type="caution">
    <text evidence="3">The sequence shown here is derived from an EMBL/GenBank/DDBJ whole genome shotgun (WGS) entry which is preliminary data.</text>
</comment>
<feature type="compositionally biased region" description="Polar residues" evidence="1">
    <location>
        <begin position="95"/>
        <end position="110"/>
    </location>
</feature>
<dbReference type="PANTHER" id="PTHR11614">
    <property type="entry name" value="PHOSPHOLIPASE-RELATED"/>
    <property type="match status" value="1"/>
</dbReference>
<name>A0A286U7D0_9AGAM</name>
<organism evidence="3 4">
    <name type="scientific">Pyrrhoderma noxium</name>
    <dbReference type="NCBI Taxonomy" id="2282107"/>
    <lineage>
        <taxon>Eukaryota</taxon>
        <taxon>Fungi</taxon>
        <taxon>Dikarya</taxon>
        <taxon>Basidiomycota</taxon>
        <taxon>Agaricomycotina</taxon>
        <taxon>Agaricomycetes</taxon>
        <taxon>Hymenochaetales</taxon>
        <taxon>Hymenochaetaceae</taxon>
        <taxon>Pyrrhoderma</taxon>
    </lineage>
</organism>
<dbReference type="AlphaFoldDB" id="A0A286U7D0"/>
<evidence type="ECO:0000313" key="3">
    <source>
        <dbReference type="EMBL" id="PAV15486.1"/>
    </source>
</evidence>
<dbReference type="SUPFAM" id="SSF53474">
    <property type="entry name" value="alpha/beta-Hydrolases"/>
    <property type="match status" value="1"/>
</dbReference>
<dbReference type="OrthoDB" id="10249433at2759"/>
<dbReference type="EMBL" id="NBII01000010">
    <property type="protein sequence ID" value="PAV15486.1"/>
    <property type="molecule type" value="Genomic_DNA"/>
</dbReference>
<dbReference type="Pfam" id="PF12146">
    <property type="entry name" value="Hydrolase_4"/>
    <property type="match status" value="1"/>
</dbReference>
<dbReference type="Proteomes" id="UP000217199">
    <property type="component" value="Unassembled WGS sequence"/>
</dbReference>
<dbReference type="InterPro" id="IPR022742">
    <property type="entry name" value="Hydrolase_4"/>
</dbReference>
<proteinExistence type="predicted"/>
<feature type="region of interest" description="Disordered" evidence="1">
    <location>
        <begin position="325"/>
        <end position="345"/>
    </location>
</feature>
<evidence type="ECO:0000256" key="1">
    <source>
        <dbReference type="SAM" id="MobiDB-lite"/>
    </source>
</evidence>
<sequence length="345" mass="37666">MASTNTYSEHWLTGPQSTKFYVRTYPAQSQSEPTSPAATTAPPTTTTTSATAPKGILVFLHGFIEHIGRYSHVFPHWSSRGFHVFAFDQRGFGQTASHPTNKSPDSSYAKTSGEHQLEDAEWAVKTAKEHFSSGEQGGEELPVFVMGHSMGGGVVLDFATKTKSQIAGIIASSPLILQTTAAPKIARWVGGKVSLLTPYSTVPAQVKAEHLSKDEESNQSYLKDPLIKQKGSLKGISDMLNRGEELLQSLYKSWPEHVPLLIVHGTGDKVTSHAASQRFHDVVPARDKRISKYDDGYHELHNEPNGVKDRFIDECISWVEARLPSSSVPSPAQKEDSAAVTTAKL</sequence>
<keyword evidence="4" id="KW-1185">Reference proteome</keyword>
<dbReference type="Gene3D" id="3.40.50.1820">
    <property type="entry name" value="alpha/beta hydrolase"/>
    <property type="match status" value="1"/>
</dbReference>
<feature type="region of interest" description="Disordered" evidence="1">
    <location>
        <begin position="95"/>
        <end position="115"/>
    </location>
</feature>
<dbReference type="STRING" id="2282107.A0A286U7D0"/>
<dbReference type="InterPro" id="IPR029058">
    <property type="entry name" value="AB_hydrolase_fold"/>
</dbReference>
<protein>
    <submittedName>
        <fullName evidence="3">Lysophospholipase</fullName>
    </submittedName>
</protein>
<feature type="region of interest" description="Disordered" evidence="1">
    <location>
        <begin position="25"/>
        <end position="50"/>
    </location>
</feature>
<reference evidence="3 4" key="1">
    <citation type="journal article" date="2017" name="Mol. Ecol.">
        <title>Comparative and population genomic landscape of Phellinus noxius: A hypervariable fungus causing root rot in trees.</title>
        <authorList>
            <person name="Chung C.L."/>
            <person name="Lee T.J."/>
            <person name="Akiba M."/>
            <person name="Lee H.H."/>
            <person name="Kuo T.H."/>
            <person name="Liu D."/>
            <person name="Ke H.M."/>
            <person name="Yokoi T."/>
            <person name="Roa M.B."/>
            <person name="Lu M.J."/>
            <person name="Chang Y.Y."/>
            <person name="Ann P.J."/>
            <person name="Tsai J.N."/>
            <person name="Chen C.Y."/>
            <person name="Tzean S.S."/>
            <person name="Ota Y."/>
            <person name="Hattori T."/>
            <person name="Sahashi N."/>
            <person name="Liou R.F."/>
            <person name="Kikuchi T."/>
            <person name="Tsai I.J."/>
        </authorList>
    </citation>
    <scope>NUCLEOTIDE SEQUENCE [LARGE SCALE GENOMIC DNA]</scope>
    <source>
        <strain evidence="3 4">FFPRI411160</strain>
    </source>
</reference>
<dbReference type="InParanoid" id="A0A286U7D0"/>
<evidence type="ECO:0000259" key="2">
    <source>
        <dbReference type="Pfam" id="PF12146"/>
    </source>
</evidence>
<gene>
    <name evidence="3" type="ORF">PNOK_0925000</name>
</gene>
<dbReference type="InterPro" id="IPR051044">
    <property type="entry name" value="MAG_DAG_Lipase"/>
</dbReference>
<accession>A0A286U7D0</accession>